<feature type="domain" description="Protein Lines N-terminal" evidence="2">
    <location>
        <begin position="70"/>
        <end position="381"/>
    </location>
</feature>
<dbReference type="InterPro" id="IPR029415">
    <property type="entry name" value="Lines_C"/>
</dbReference>
<sequence length="513" mass="55841">PLSWEVPVEMFSDVQMTKIWINSCSPTVYLLQRRKTVETFSLVCGDAGTCFCSVLTPGNRDGPVGSETVFLSSELLQDLLAELHRSISVLCSALLPESPASGLSGTTLCLLLDLVEVLMASALQCGEKAGLRKQDLGWVQWPRLLVAVSGPSDPFVKRRTLLLLKRVLLLKPGEEWTTGGRRLTAKPGAELAPVAHAVLAAVDAGWLDSIRVGPHTFFGGGVPRGGGADEAMLRAASLLLLRGLGFKVFVSLTEMGGASKLSRYLQRLWAFLRRWTPPQVQVEHLCCYLTVLFGEQDDDLMEAARAFLSVFLSSRGGSDLQTACSLGCNPHCHFVLLLRSFSFDHSLLLDFLIGTETCFLEYLVHYLRYLRRDWEGLTAACRASGGVQQPVGGSTGSGCGVRAVSAGSGPSAGSTLSDGLRLVEYDSSDESTEEETEDGGSVWRSRSECWSQPRREAGQVDMDLLDRTVRCLSELREVLVRLHSRQLFPYNPSSLLKLLAQVEAARDGGQTPT</sequence>
<dbReference type="OMA" id="FYRIVKC"/>
<dbReference type="PANTHER" id="PTHR16057:SF1">
    <property type="entry name" value="PROTEIN LINES HOMOLOG 1"/>
    <property type="match status" value="1"/>
</dbReference>
<proteinExistence type="predicted"/>
<protein>
    <submittedName>
        <fullName evidence="4">Lines homolog 1</fullName>
    </submittedName>
</protein>
<evidence type="ECO:0000256" key="1">
    <source>
        <dbReference type="SAM" id="MobiDB-lite"/>
    </source>
</evidence>
<dbReference type="STRING" id="30732.ENSOMEP00000026633"/>
<dbReference type="GeneTree" id="ENSGT00390000001790"/>
<feature type="region of interest" description="Disordered" evidence="1">
    <location>
        <begin position="425"/>
        <end position="444"/>
    </location>
</feature>
<reference evidence="4" key="1">
    <citation type="submission" date="2025-08" db="UniProtKB">
        <authorList>
            <consortium name="Ensembl"/>
        </authorList>
    </citation>
    <scope>IDENTIFICATION</scope>
</reference>
<organism evidence="4 5">
    <name type="scientific">Oryzias melastigma</name>
    <name type="common">Marine medaka</name>
    <dbReference type="NCBI Taxonomy" id="30732"/>
    <lineage>
        <taxon>Eukaryota</taxon>
        <taxon>Metazoa</taxon>
        <taxon>Chordata</taxon>
        <taxon>Craniata</taxon>
        <taxon>Vertebrata</taxon>
        <taxon>Euteleostomi</taxon>
        <taxon>Actinopterygii</taxon>
        <taxon>Neopterygii</taxon>
        <taxon>Teleostei</taxon>
        <taxon>Neoteleostei</taxon>
        <taxon>Acanthomorphata</taxon>
        <taxon>Ovalentaria</taxon>
        <taxon>Atherinomorphae</taxon>
        <taxon>Beloniformes</taxon>
        <taxon>Adrianichthyidae</taxon>
        <taxon>Oryziinae</taxon>
        <taxon>Oryzias</taxon>
    </lineage>
</organism>
<name>A0A3B3D939_ORYME</name>
<dbReference type="InterPro" id="IPR024875">
    <property type="entry name" value="Protein_Lines"/>
</dbReference>
<reference evidence="4" key="2">
    <citation type="submission" date="2025-09" db="UniProtKB">
        <authorList>
            <consortium name="Ensembl"/>
        </authorList>
    </citation>
    <scope>IDENTIFICATION</scope>
</reference>
<dbReference type="InterPro" id="IPR032794">
    <property type="entry name" value="LINES_N"/>
</dbReference>
<dbReference type="PANTHER" id="PTHR16057">
    <property type="entry name" value="WINS1, 2 PROTEIN"/>
    <property type="match status" value="1"/>
</dbReference>
<feature type="compositionally biased region" description="Acidic residues" evidence="1">
    <location>
        <begin position="426"/>
        <end position="438"/>
    </location>
</feature>
<dbReference type="Pfam" id="PF14694">
    <property type="entry name" value="LINES_N"/>
    <property type="match status" value="1"/>
</dbReference>
<evidence type="ECO:0000313" key="5">
    <source>
        <dbReference type="Proteomes" id="UP000261560"/>
    </source>
</evidence>
<dbReference type="Pfam" id="PF14695">
    <property type="entry name" value="LINES_C"/>
    <property type="match status" value="1"/>
</dbReference>
<dbReference type="Ensembl" id="ENSOMET00000004077.1">
    <property type="protein sequence ID" value="ENSOMEP00000026633.1"/>
    <property type="gene ID" value="ENSOMEG00000008560.1"/>
</dbReference>
<evidence type="ECO:0000313" key="4">
    <source>
        <dbReference type="Ensembl" id="ENSOMEP00000026633.1"/>
    </source>
</evidence>
<evidence type="ECO:0000259" key="2">
    <source>
        <dbReference type="Pfam" id="PF14694"/>
    </source>
</evidence>
<keyword evidence="5" id="KW-1185">Reference proteome</keyword>
<dbReference type="AlphaFoldDB" id="A0A3B3D939"/>
<accession>A0A3B3D939</accession>
<dbReference type="PaxDb" id="30732-ENSOMEP00000026633"/>
<feature type="domain" description="Protein Lines C-terminal" evidence="3">
    <location>
        <begin position="468"/>
        <end position="504"/>
    </location>
</feature>
<dbReference type="Proteomes" id="UP000261560">
    <property type="component" value="Unplaced"/>
</dbReference>
<evidence type="ECO:0000259" key="3">
    <source>
        <dbReference type="Pfam" id="PF14695"/>
    </source>
</evidence>